<keyword evidence="3" id="KW-1185">Reference proteome</keyword>
<dbReference type="InterPro" id="IPR021842">
    <property type="entry name" value="DUF3435"/>
</dbReference>
<dbReference type="AlphaFoldDB" id="A0A167BDY0"/>
<feature type="region of interest" description="Disordered" evidence="1">
    <location>
        <begin position="954"/>
        <end position="976"/>
    </location>
</feature>
<dbReference type="Proteomes" id="UP000076584">
    <property type="component" value="Unassembled WGS sequence"/>
</dbReference>
<evidence type="ECO:0008006" key="4">
    <source>
        <dbReference type="Google" id="ProtNLM"/>
    </source>
</evidence>
<reference evidence="2 3" key="1">
    <citation type="submission" date="2015-06" db="EMBL/GenBank/DDBJ databases">
        <title>Survival trade-offs in plant roots during colonization by closely related pathogenic and mutualistic fungi.</title>
        <authorList>
            <person name="Hacquard S."/>
            <person name="Kracher B."/>
            <person name="Hiruma K."/>
            <person name="Weinman A."/>
            <person name="Muench P."/>
            <person name="Garrido Oter R."/>
            <person name="Ver Loren van Themaat E."/>
            <person name="Dallerey J.-F."/>
            <person name="Damm U."/>
            <person name="Henrissat B."/>
            <person name="Lespinet O."/>
            <person name="Thon M."/>
            <person name="Kemen E."/>
            <person name="McHardy A.C."/>
            <person name="Schulze-Lefert P."/>
            <person name="O'Connell R.J."/>
        </authorList>
    </citation>
    <scope>NUCLEOTIDE SEQUENCE [LARGE SCALE GENOMIC DNA]</scope>
    <source>
        <strain evidence="2 3">MAFF 238704</strain>
    </source>
</reference>
<dbReference type="EMBL" id="LFIW01001725">
    <property type="protein sequence ID" value="KZL81211.1"/>
    <property type="molecule type" value="Genomic_DNA"/>
</dbReference>
<organism evidence="2 3">
    <name type="scientific">Colletotrichum incanum</name>
    <name type="common">Soybean anthracnose fungus</name>
    <dbReference type="NCBI Taxonomy" id="1573173"/>
    <lineage>
        <taxon>Eukaryota</taxon>
        <taxon>Fungi</taxon>
        <taxon>Dikarya</taxon>
        <taxon>Ascomycota</taxon>
        <taxon>Pezizomycotina</taxon>
        <taxon>Sordariomycetes</taxon>
        <taxon>Hypocreomycetidae</taxon>
        <taxon>Glomerellales</taxon>
        <taxon>Glomerellaceae</taxon>
        <taxon>Colletotrichum</taxon>
        <taxon>Colletotrichum spaethianum species complex</taxon>
    </lineage>
</organism>
<evidence type="ECO:0000313" key="3">
    <source>
        <dbReference type="Proteomes" id="UP000076584"/>
    </source>
</evidence>
<protein>
    <recommendedName>
        <fullName evidence="4">Chromo domain-containing protein</fullName>
    </recommendedName>
</protein>
<proteinExistence type="predicted"/>
<gene>
    <name evidence="2" type="ORF">CI238_13164</name>
</gene>
<comment type="caution">
    <text evidence="2">The sequence shown here is derived from an EMBL/GenBank/DDBJ whole genome shotgun (WGS) entry which is preliminary data.</text>
</comment>
<name>A0A167BDY0_COLIC</name>
<sequence length="976" mass="110419">MRQTPEDVVAAAKARGYKRGAHQERDTQTKLERYGPNTVAMHSTVLDRYATWQWDKLCDEAIKSKAKVPDFDLTRNSVLRRSAPVPGLAETKDFFRFYIDSSAGKITKNGKASVESMVARAEDFFRAFTFVTGTETDKAQNSEIYYWMRNVLTKEGILEDVKKAKYNLGPVVLDRVIQAIWTDLSVPNERVRIQNHLLLMLYAASGGRIGALFVGGLPYKDIEIVQARRPTGDGYRYFWRFDQRFVKNNRNAENCKYGTPGQDHPVLRHNVAVLLLVLALADKALFGYDSLEDLWEREILDGDDVHVFRWKDEALHIPIIRGFSRDGTDLKKPLTVGVFRKDFRSSLQLADYVDVAPSVHQIRRFLGQQVDKRYTEVERSQHINQSDTRIFGASYVADCSSVDGLSAFLGQTADHTPNDYFQGLEKFRERGAPTVLPARIERDLSKSKEVLLLKQQISAATDEDVRMELSSSLRSVLRQLKAKALTKHRQDWVRERRDWKILTRGKVAPICPDKNGNHLTAFIPELDRTAKIMVSGKECTREAIRDLYALASQDFTILYYPGEKPIQGQCRFCSTDMSNIWARDADVIRHIKNEELGNTYPAFCPLCNEFLQDEESTDCHLIDAHHIRINPQGIRKRKLQVGPSGDILTNPSVGAECLRDHHAEEGDEPKQVGLLSDCMLSAGDAVSWSPALSGETQVEPDTFPMEIGAATPLDDFMESCVEFPPSPEISPIWTDGTSENEGTMAEITTPTPALGSSTIGNINIDPQLWDKDMRPRKVRIILRSNGSDIKASTTSACTPISEKISDSTECSNLTHKAQDEFSASLYSHSQEDSEHRLFPANFTKEASPTMLEPCGPGASSDGPQEEETFAVDCILGRWRKKLFFLRWLDGTYGWEPRENILDDNLIKNFEECYDGFKSEVDVLGTRRRNGKTEYRLHWTGRPANEDAWVGENEMSPSLVSSHKPVGKQRRMKRKVR</sequence>
<feature type="compositionally biased region" description="Basic residues" evidence="1">
    <location>
        <begin position="964"/>
        <end position="976"/>
    </location>
</feature>
<dbReference type="STRING" id="1573173.A0A167BDY0"/>
<dbReference type="PANTHER" id="PTHR37535">
    <property type="entry name" value="FLUG DOMAIN PROTEIN"/>
    <property type="match status" value="1"/>
</dbReference>
<evidence type="ECO:0000313" key="2">
    <source>
        <dbReference type="EMBL" id="KZL81211.1"/>
    </source>
</evidence>
<dbReference type="Pfam" id="PF11917">
    <property type="entry name" value="DUF3435"/>
    <property type="match status" value="1"/>
</dbReference>
<evidence type="ECO:0000256" key="1">
    <source>
        <dbReference type="SAM" id="MobiDB-lite"/>
    </source>
</evidence>
<dbReference type="PANTHER" id="PTHR37535:SF3">
    <property type="entry name" value="FLUG DOMAIN-CONTAINING PROTEIN"/>
    <property type="match status" value="1"/>
</dbReference>
<accession>A0A167BDY0</accession>